<dbReference type="GO" id="GO:0004672">
    <property type="term" value="F:protein kinase activity"/>
    <property type="evidence" value="ECO:0007669"/>
    <property type="project" value="InterPro"/>
</dbReference>
<dbReference type="InterPro" id="IPR058925">
    <property type="entry name" value="zf-C2H2_AcuF"/>
</dbReference>
<dbReference type="InterPro" id="IPR011009">
    <property type="entry name" value="Kinase-like_dom_sf"/>
</dbReference>
<keyword evidence="3" id="KW-0808">Transferase</keyword>
<evidence type="ECO:0000313" key="4">
    <source>
        <dbReference type="Proteomes" id="UP000572754"/>
    </source>
</evidence>
<feature type="compositionally biased region" description="Low complexity" evidence="1">
    <location>
        <begin position="1177"/>
        <end position="1188"/>
    </location>
</feature>
<dbReference type="SUPFAM" id="SSF56112">
    <property type="entry name" value="Protein kinase-like (PK-like)"/>
    <property type="match status" value="1"/>
</dbReference>
<dbReference type="EMBL" id="JAAQPE010000306">
    <property type="protein sequence ID" value="KAF5670735.1"/>
    <property type="molecule type" value="Genomic_DNA"/>
</dbReference>
<evidence type="ECO:0000256" key="1">
    <source>
        <dbReference type="SAM" id="MobiDB-lite"/>
    </source>
</evidence>
<feature type="compositionally biased region" description="Low complexity" evidence="1">
    <location>
        <begin position="89"/>
        <end position="98"/>
    </location>
</feature>
<dbReference type="InterPro" id="IPR000719">
    <property type="entry name" value="Prot_kinase_dom"/>
</dbReference>
<name>A0A8H5TEI9_FUSCI</name>
<dbReference type="PANTHER" id="PTHR35391:SF7">
    <property type="entry name" value="C2H2-TYPE DOMAIN-CONTAINING PROTEIN"/>
    <property type="match status" value="1"/>
</dbReference>
<keyword evidence="3" id="KW-0418">Kinase</keyword>
<sequence length="1317" mass="149689">MTTIRDCYIQCSGSFSRLIKSLGISTTDSNNRIPLKGIANEYSRFDIYCSALTVLSTLVADDLIIGERPLVKATQPRFDRQRDNDSDRSSVTSSAESSSSDEADMMTPERQIAALYESITNSVRHLYSLAMVIRKPVATDRLSRASKITVDHFFSFDQRHVGECFPHASPALKKRLAKAITRRRQLLIYNEQHYRKSSEPQPSEETTVTGHVAQDEPREKAEQEMPLRPVTSDPIQHLVRDTPSYAPTISKGSLLASTEATKFIPPVDMREEPDVQSESGTITTFGFTGKDRIALRVPPRPQDDNGEALEQFLCPLCYHLIEVRGERAWMRHVFRDLQAYVCTFDNCETPDDLFETRQDWLRHEFENHRREWHCNDPEHKPFNKKSDIAKLTEIQFNKATDSILTKVTPWLISLPDDFTTDGNPIPDSAERSHQAHPSIGDRGPCLILSSDLKRHIGQHLERLALFALNRSKLMPDDGNSAHTEDAAARSETSFESLQSGNSVAGYGYRGHDPDVAVALKMNVTFADLATYQAWHYHQMSDGVDEKLEDTRRLIEKTLIESVFTDQRPTSHYLTSKPSLFSPEGSLEDLITMESVLSAVCNTGERPNSIDPETFKYTVIYTKAIGKKLFSILVLSGLEGVGLWHAMDFFNKNNICDKNLPLEESDLRHLSNYLYELGSQDDTRSSDVDDLRRKEPRNLWNSELIDSFCNQHQWKFCAPVFSTEKTLELRHQHEKSILPFTEKCTEMDEDSYGQAIKYKIHRQHLVSNGIIQNPVYVTVTRLSFEPMWQDELDKLKRIQSLNQRHIVKLITTFRRGEKDFYFTSEASDAGNVRDFWKTFPRVLTAKLVRSVTEQLHGLVSASFEVGLTTALMEVDALVSNHNLNPENILWFKEGNGADHKVGTMKTCHQSGATELVSTRSLSAQIYTPPEQRASAWNMMVYPDDMWAMGCITLEFMIWLLYGYAGLSKFHQDMEPGLPELDTNRHFWQSSPNGSNVHPVVLDWMSHMAKDPVCKVGQTALGDLLKFTRDRLLVVNVFPRSNFGSLDFEDDISPAREKFGNDQLIDNPTWLQKLTDDSVVKTSPELWNKHRGLITRLYVQENKRLDEIKEFMETGNNFHASTRKYQQQLDKWLFDEGTLSSRVLAQTEAKWESESIKRHRARPKEATPTRCHLNISNESGASAGHSTTTSNKNPPVAISARYRCAWPTLRPLPLQWSRTKFPAHVNPDPSIFENGVYEILERHNIDSGESTVELYMREQQGFPITALPTVLVTSPWSEALRGTWKSITEAIAKSTSPDTGIQGEDVVKLGTLILSGKKP</sequence>
<keyword evidence="4" id="KW-1185">Reference proteome</keyword>
<feature type="compositionally biased region" description="Basic and acidic residues" evidence="1">
    <location>
        <begin position="77"/>
        <end position="88"/>
    </location>
</feature>
<feature type="region of interest" description="Disordered" evidence="1">
    <location>
        <begin position="75"/>
        <end position="106"/>
    </location>
</feature>
<feature type="domain" description="Protein kinase" evidence="2">
    <location>
        <begin position="740"/>
        <end position="1026"/>
    </location>
</feature>
<dbReference type="Pfam" id="PF14420">
    <property type="entry name" value="Clr5"/>
    <property type="match status" value="1"/>
</dbReference>
<feature type="compositionally biased region" description="Polar residues" evidence="1">
    <location>
        <begin position="199"/>
        <end position="209"/>
    </location>
</feature>
<feature type="region of interest" description="Disordered" evidence="1">
    <location>
        <begin position="195"/>
        <end position="226"/>
    </location>
</feature>
<organism evidence="3 4">
    <name type="scientific">Fusarium circinatum</name>
    <name type="common">Pitch canker fungus</name>
    <name type="synonym">Gibberella circinata</name>
    <dbReference type="NCBI Taxonomy" id="48490"/>
    <lineage>
        <taxon>Eukaryota</taxon>
        <taxon>Fungi</taxon>
        <taxon>Dikarya</taxon>
        <taxon>Ascomycota</taxon>
        <taxon>Pezizomycotina</taxon>
        <taxon>Sordariomycetes</taxon>
        <taxon>Hypocreomycetidae</taxon>
        <taxon>Hypocreales</taxon>
        <taxon>Nectriaceae</taxon>
        <taxon>Fusarium</taxon>
        <taxon>Fusarium fujikuroi species complex</taxon>
    </lineage>
</organism>
<comment type="caution">
    <text evidence="3">The sequence shown here is derived from an EMBL/GenBank/DDBJ whole genome shotgun (WGS) entry which is preliminary data.</text>
</comment>
<reference evidence="3 4" key="2">
    <citation type="submission" date="2020-05" db="EMBL/GenBank/DDBJ databases">
        <title>Identification and distribution of gene clusters putatively required for synthesis of sphingolipid metabolism inhibitors in phylogenetically diverse species of the filamentous fungus Fusarium.</title>
        <authorList>
            <person name="Kim H.-S."/>
            <person name="Busman M."/>
            <person name="Brown D.W."/>
            <person name="Divon H."/>
            <person name="Uhlig S."/>
            <person name="Proctor R.H."/>
        </authorList>
    </citation>
    <scope>NUCLEOTIDE SEQUENCE [LARGE SCALE GENOMIC DNA]</scope>
    <source>
        <strain evidence="3 4">NRRL 25331</strain>
    </source>
</reference>
<protein>
    <submittedName>
        <fullName evidence="3">Serine threonine kinase</fullName>
    </submittedName>
</protein>
<evidence type="ECO:0000313" key="3">
    <source>
        <dbReference type="EMBL" id="KAF5670735.1"/>
    </source>
</evidence>
<gene>
    <name evidence="3" type="ORF">FCIRC_8901</name>
</gene>
<dbReference type="GO" id="GO:0005524">
    <property type="term" value="F:ATP binding"/>
    <property type="evidence" value="ECO:0007669"/>
    <property type="project" value="InterPro"/>
</dbReference>
<reference evidence="4" key="1">
    <citation type="journal article" date="2020" name="BMC Genomics">
        <title>Correction to: Identification and distribution of gene clusters required for synthesis of sphingolipid metabolism inhibitors in diverse species of the filamentous fungus Fusarium.</title>
        <authorList>
            <person name="Kim H.S."/>
            <person name="Lohmar J.M."/>
            <person name="Busman M."/>
            <person name="Brown D.W."/>
            <person name="Naumann T.A."/>
            <person name="Divon H.H."/>
            <person name="Lysoe E."/>
            <person name="Uhlig S."/>
            <person name="Proctor R.H."/>
        </authorList>
    </citation>
    <scope>NUCLEOTIDE SEQUENCE [LARGE SCALE GENOMIC DNA]</scope>
    <source>
        <strain evidence="4">NRRL 25331</strain>
    </source>
</reference>
<feature type="region of interest" description="Disordered" evidence="1">
    <location>
        <begin position="1172"/>
        <end position="1192"/>
    </location>
</feature>
<dbReference type="Proteomes" id="UP000572754">
    <property type="component" value="Unassembled WGS sequence"/>
</dbReference>
<accession>A0A8H5TEI9</accession>
<dbReference type="InterPro" id="IPR025676">
    <property type="entry name" value="Clr5_dom"/>
</dbReference>
<feature type="compositionally biased region" description="Basic and acidic residues" evidence="1">
    <location>
        <begin position="213"/>
        <end position="225"/>
    </location>
</feature>
<dbReference type="PANTHER" id="PTHR35391">
    <property type="entry name" value="C2H2-TYPE DOMAIN-CONTAINING PROTEIN-RELATED"/>
    <property type="match status" value="1"/>
</dbReference>
<evidence type="ECO:0000259" key="2">
    <source>
        <dbReference type="PROSITE" id="PS50011"/>
    </source>
</evidence>
<dbReference type="PROSITE" id="PS50011">
    <property type="entry name" value="PROTEIN_KINASE_DOM"/>
    <property type="match status" value="1"/>
</dbReference>
<dbReference type="Pfam" id="PF26082">
    <property type="entry name" value="zf-C2H2_AcuF"/>
    <property type="match status" value="1"/>
</dbReference>
<proteinExistence type="predicted"/>
<dbReference type="Gene3D" id="1.10.510.10">
    <property type="entry name" value="Transferase(Phosphotransferase) domain 1"/>
    <property type="match status" value="1"/>
</dbReference>